<evidence type="ECO:0000313" key="4">
    <source>
        <dbReference type="EMBL" id="PCJ03454.1"/>
    </source>
</evidence>
<proteinExistence type="predicted"/>
<dbReference type="InterPro" id="IPR000182">
    <property type="entry name" value="GNAT_dom"/>
</dbReference>
<sequence length="147" mass="16552">MPNITFKLATKADQQPAIQIWRDAGLTRPHNDPDLDFSFAIKSPASDIILAKQDGKIIGTCMVGHDGHRGSVYYLAVNPNHQAKGLGKQLMQQAEDYLLDKGVWKINLFVRHGNEKVFNFYDKQGYEPIQAVSFAKIIDRSKVPTLR</sequence>
<evidence type="ECO:0000259" key="3">
    <source>
        <dbReference type="PROSITE" id="PS51186"/>
    </source>
</evidence>
<keyword evidence="2" id="KW-0012">Acyltransferase</keyword>
<dbReference type="Pfam" id="PF00583">
    <property type="entry name" value="Acetyltransf_1"/>
    <property type="match status" value="1"/>
</dbReference>
<dbReference type="SUPFAM" id="SSF55729">
    <property type="entry name" value="Acyl-CoA N-acyltransferases (Nat)"/>
    <property type="match status" value="1"/>
</dbReference>
<evidence type="ECO:0000256" key="2">
    <source>
        <dbReference type="ARBA" id="ARBA00023315"/>
    </source>
</evidence>
<dbReference type="InterPro" id="IPR016181">
    <property type="entry name" value="Acyl_CoA_acyltransferase"/>
</dbReference>
<dbReference type="PANTHER" id="PTHR43877:SF2">
    <property type="entry name" value="AMINOALKYLPHOSPHONATE N-ACETYLTRANSFERASE-RELATED"/>
    <property type="match status" value="1"/>
</dbReference>
<reference evidence="4" key="2">
    <citation type="journal article" date="2018" name="ISME J.">
        <title>A dynamic microbial community with high functional redundancy inhabits the cold, oxic subseafloor aquifer.</title>
        <authorList>
            <person name="Tully B.J."/>
            <person name="Wheat C.G."/>
            <person name="Glazer B.T."/>
            <person name="Huber J.A."/>
        </authorList>
    </citation>
    <scope>NUCLEOTIDE SEQUENCE</scope>
    <source>
        <strain evidence="4">NORP83</strain>
    </source>
</reference>
<dbReference type="InterPro" id="IPR050832">
    <property type="entry name" value="Bact_Acetyltransf"/>
</dbReference>
<dbReference type="Gene3D" id="3.40.630.30">
    <property type="match status" value="1"/>
</dbReference>
<dbReference type="AlphaFoldDB" id="A0A2A4Z8J6"/>
<evidence type="ECO:0000256" key="1">
    <source>
        <dbReference type="ARBA" id="ARBA00022679"/>
    </source>
</evidence>
<dbReference type="PROSITE" id="PS51186">
    <property type="entry name" value="GNAT"/>
    <property type="match status" value="1"/>
</dbReference>
<organism evidence="4">
    <name type="scientific">OCS116 cluster bacterium</name>
    <dbReference type="NCBI Taxonomy" id="2030921"/>
    <lineage>
        <taxon>Bacteria</taxon>
        <taxon>Pseudomonadati</taxon>
        <taxon>Pseudomonadota</taxon>
        <taxon>Alphaproteobacteria</taxon>
        <taxon>OCS116 cluster</taxon>
    </lineage>
</organism>
<gene>
    <name evidence="4" type="ORF">COB13_02180</name>
</gene>
<reference key="1">
    <citation type="submission" date="2017-08" db="EMBL/GenBank/DDBJ databases">
        <title>A dynamic microbial community with high functional redundancy inhabits the cold, oxic subseafloor aquifer.</title>
        <authorList>
            <person name="Tully B.J."/>
            <person name="Wheat C.G."/>
            <person name="Glazer B.T."/>
            <person name="Huber J.A."/>
        </authorList>
    </citation>
    <scope>NUCLEOTIDE SEQUENCE [LARGE SCALE GENOMIC DNA]</scope>
</reference>
<dbReference type="CDD" id="cd04301">
    <property type="entry name" value="NAT_SF"/>
    <property type="match status" value="1"/>
</dbReference>
<dbReference type="PANTHER" id="PTHR43877">
    <property type="entry name" value="AMINOALKYLPHOSPHONATE N-ACETYLTRANSFERASE-RELATED-RELATED"/>
    <property type="match status" value="1"/>
</dbReference>
<keyword evidence="1 4" id="KW-0808">Transferase</keyword>
<dbReference type="GO" id="GO:0016747">
    <property type="term" value="F:acyltransferase activity, transferring groups other than amino-acyl groups"/>
    <property type="evidence" value="ECO:0007669"/>
    <property type="project" value="InterPro"/>
</dbReference>
<dbReference type="NCBIfam" id="NF002959">
    <property type="entry name" value="PRK03624.1"/>
    <property type="match status" value="1"/>
</dbReference>
<name>A0A2A4Z8J6_9PROT</name>
<dbReference type="EMBL" id="NVUS01000002">
    <property type="protein sequence ID" value="PCJ03454.1"/>
    <property type="molecule type" value="Genomic_DNA"/>
</dbReference>
<protein>
    <submittedName>
        <fullName evidence="4">GNAT family acetyltransferase</fullName>
    </submittedName>
</protein>
<feature type="domain" description="N-acetyltransferase" evidence="3">
    <location>
        <begin position="4"/>
        <end position="147"/>
    </location>
</feature>
<comment type="caution">
    <text evidence="4">The sequence shown here is derived from an EMBL/GenBank/DDBJ whole genome shotgun (WGS) entry which is preliminary data.</text>
</comment>
<accession>A0A2A4Z8J6</accession>